<evidence type="ECO:0000313" key="2">
    <source>
        <dbReference type="Proteomes" id="UP001396334"/>
    </source>
</evidence>
<organism evidence="1 2">
    <name type="scientific">Hibiscus sabdariffa</name>
    <name type="common">roselle</name>
    <dbReference type="NCBI Taxonomy" id="183260"/>
    <lineage>
        <taxon>Eukaryota</taxon>
        <taxon>Viridiplantae</taxon>
        <taxon>Streptophyta</taxon>
        <taxon>Embryophyta</taxon>
        <taxon>Tracheophyta</taxon>
        <taxon>Spermatophyta</taxon>
        <taxon>Magnoliopsida</taxon>
        <taxon>eudicotyledons</taxon>
        <taxon>Gunneridae</taxon>
        <taxon>Pentapetalae</taxon>
        <taxon>rosids</taxon>
        <taxon>malvids</taxon>
        <taxon>Malvales</taxon>
        <taxon>Malvaceae</taxon>
        <taxon>Malvoideae</taxon>
        <taxon>Hibiscus</taxon>
    </lineage>
</organism>
<evidence type="ECO:0000313" key="1">
    <source>
        <dbReference type="EMBL" id="KAK9027805.1"/>
    </source>
</evidence>
<proteinExistence type="predicted"/>
<dbReference type="EMBL" id="JBBPBN010000012">
    <property type="protein sequence ID" value="KAK9027805.1"/>
    <property type="molecule type" value="Genomic_DNA"/>
</dbReference>
<keyword evidence="2" id="KW-1185">Reference proteome</keyword>
<reference evidence="1 2" key="1">
    <citation type="journal article" date="2024" name="G3 (Bethesda)">
        <title>Genome assembly of Hibiscus sabdariffa L. provides insights into metabolisms of medicinal natural products.</title>
        <authorList>
            <person name="Kim T."/>
        </authorList>
    </citation>
    <scope>NUCLEOTIDE SEQUENCE [LARGE SCALE GENOMIC DNA]</scope>
    <source>
        <strain evidence="1">TK-2024</strain>
        <tissue evidence="1">Old leaves</tissue>
    </source>
</reference>
<accession>A0ABR2SRF5</accession>
<gene>
    <name evidence="1" type="ORF">V6N11_067627</name>
</gene>
<dbReference type="PANTHER" id="PTHR37710">
    <property type="entry name" value="TRANSMEMBRANE PROTEIN"/>
    <property type="match status" value="1"/>
</dbReference>
<sequence length="330" mass="37451">MERRTSISWHLLFRDFPIFRHVFVTYETQILVRINTFEWFGQDPTARTRMKCRRRPLHTWGVSAIAVSHKAYMKAQDLNEPIALMAKRLLSLTAHMVSCILHCVQHFWLAIFFFVDECILALENMIETVFPSSKHVFDRVDEAVEIIEALPGKFDDVLVEFPAIIKQVPFLDWGLCLAISWLNLLTSVLTRWGFVNTKEKQAIDGGVSELKVGHNEGKLCTRFLKVGCKPEAKTNQNKAKLPTKSHNVGTDYNEAQLSTESLSIAYIDDEKIQKPGKKFGKMANSSAAKGKYKDIDSDVLKAPIHRSQQGGMHVVVFQALINKSCSKQAV</sequence>
<dbReference type="PANTHER" id="PTHR37710:SF1">
    <property type="entry name" value="TRANSMEMBRANE PROTEIN"/>
    <property type="match status" value="1"/>
</dbReference>
<name>A0ABR2SRF5_9ROSI</name>
<comment type="caution">
    <text evidence="1">The sequence shown here is derived from an EMBL/GenBank/DDBJ whole genome shotgun (WGS) entry which is preliminary data.</text>
</comment>
<protein>
    <submittedName>
        <fullName evidence="1">Uncharacterized protein</fullName>
    </submittedName>
</protein>
<dbReference type="Proteomes" id="UP001396334">
    <property type="component" value="Unassembled WGS sequence"/>
</dbReference>